<dbReference type="InParanoid" id="A0A200R0A5"/>
<dbReference type="PANTHER" id="PTHR31973:SF187">
    <property type="entry name" value="MUTATOR TRANSPOSASE MUDRA PROTEIN"/>
    <property type="match status" value="1"/>
</dbReference>
<organism evidence="6 7">
    <name type="scientific">Macleaya cordata</name>
    <name type="common">Five-seeded plume-poppy</name>
    <name type="synonym">Bocconia cordata</name>
    <dbReference type="NCBI Taxonomy" id="56857"/>
    <lineage>
        <taxon>Eukaryota</taxon>
        <taxon>Viridiplantae</taxon>
        <taxon>Streptophyta</taxon>
        <taxon>Embryophyta</taxon>
        <taxon>Tracheophyta</taxon>
        <taxon>Spermatophyta</taxon>
        <taxon>Magnoliopsida</taxon>
        <taxon>Ranunculales</taxon>
        <taxon>Papaveraceae</taxon>
        <taxon>Papaveroideae</taxon>
        <taxon>Macleaya</taxon>
    </lineage>
</organism>
<name>A0A200R0A5_MACCD</name>
<dbReference type="SMART" id="SM00575">
    <property type="entry name" value="ZnF_PMZ"/>
    <property type="match status" value="1"/>
</dbReference>
<dbReference type="PANTHER" id="PTHR31973">
    <property type="entry name" value="POLYPROTEIN, PUTATIVE-RELATED"/>
    <property type="match status" value="1"/>
</dbReference>
<feature type="domain" description="SWIM-type" evidence="5">
    <location>
        <begin position="329"/>
        <end position="361"/>
    </location>
</feature>
<sequence>MPYETLALGMQWKNIYECRRYLRRYAVKKRFEIKFLKNDLQRVRGKCVTPGCPWYMFASRMRRQLTFRMNTLVDEHNCLHLAKTRNKMADCRFVAEELEDSIRAHKQKNYKPSFIIEDFWKEFMLHISYWVAWRAKGVALERIYGSYDESYRLAPEMCRQLLEANPRSIASVSRHPVHKGDYLRWLVWGTAKAYQMSDYKRWADQLKKADPEAYTWLHSKAKVETWARSHFDKQAKCEHITNNFSESFNKWILELREMPVCVLVDKFHLMMMTLMHERRTKARTWNINGLVPRAQRMIQQHVANTRHYKVQGSSDHLYSVGLHNSSNRWTVNLDSWTCSCCVWDITGIQCVHAVAVLYVTQRAPEQFCHDYHKVKTYLHAYNGYITPMAQPQDWSEAGWETSKTKEEV</sequence>
<evidence type="ECO:0000259" key="5">
    <source>
        <dbReference type="PROSITE" id="PS50966"/>
    </source>
</evidence>
<reference evidence="6 7" key="1">
    <citation type="journal article" date="2017" name="Mol. Plant">
        <title>The Genome of Medicinal Plant Macleaya cordata Provides New Insights into Benzylisoquinoline Alkaloids Metabolism.</title>
        <authorList>
            <person name="Liu X."/>
            <person name="Liu Y."/>
            <person name="Huang P."/>
            <person name="Ma Y."/>
            <person name="Qing Z."/>
            <person name="Tang Q."/>
            <person name="Cao H."/>
            <person name="Cheng P."/>
            <person name="Zheng Y."/>
            <person name="Yuan Z."/>
            <person name="Zhou Y."/>
            <person name="Liu J."/>
            <person name="Tang Z."/>
            <person name="Zhuo Y."/>
            <person name="Zhang Y."/>
            <person name="Yu L."/>
            <person name="Huang J."/>
            <person name="Yang P."/>
            <person name="Peng Q."/>
            <person name="Zhang J."/>
            <person name="Jiang W."/>
            <person name="Zhang Z."/>
            <person name="Lin K."/>
            <person name="Ro D.K."/>
            <person name="Chen X."/>
            <person name="Xiong X."/>
            <person name="Shang Y."/>
            <person name="Huang S."/>
            <person name="Zeng J."/>
        </authorList>
    </citation>
    <scope>NUCLEOTIDE SEQUENCE [LARGE SCALE GENOMIC DNA]</scope>
    <source>
        <strain evidence="7">cv. BLH2017</strain>
        <tissue evidence="6">Root</tissue>
    </source>
</reference>
<dbReference type="OrthoDB" id="1937322at2759"/>
<gene>
    <name evidence="6" type="ORF">BVC80_2943g1</name>
</gene>
<protein>
    <submittedName>
        <fullName evidence="6">Zinc finger protein</fullName>
    </submittedName>
</protein>
<dbReference type="GO" id="GO:0008270">
    <property type="term" value="F:zinc ion binding"/>
    <property type="evidence" value="ECO:0007669"/>
    <property type="project" value="UniProtKB-KW"/>
</dbReference>
<evidence type="ECO:0000313" key="6">
    <source>
        <dbReference type="EMBL" id="OVA16121.1"/>
    </source>
</evidence>
<evidence type="ECO:0000256" key="3">
    <source>
        <dbReference type="ARBA" id="ARBA00022833"/>
    </source>
</evidence>
<dbReference type="Proteomes" id="UP000195402">
    <property type="component" value="Unassembled WGS sequence"/>
</dbReference>
<keyword evidence="2 4" id="KW-0863">Zinc-finger</keyword>
<dbReference type="Pfam" id="PF03108">
    <property type="entry name" value="DBD_Tnp_Mut"/>
    <property type="match status" value="1"/>
</dbReference>
<dbReference type="OMA" id="ARTWNIN"/>
<keyword evidence="1" id="KW-0479">Metal-binding</keyword>
<accession>A0A200R0A5</accession>
<dbReference type="STRING" id="56857.A0A200R0A5"/>
<dbReference type="PROSITE" id="PS50966">
    <property type="entry name" value="ZF_SWIM"/>
    <property type="match status" value="1"/>
</dbReference>
<evidence type="ECO:0000256" key="2">
    <source>
        <dbReference type="ARBA" id="ARBA00022771"/>
    </source>
</evidence>
<dbReference type="AlphaFoldDB" id="A0A200R0A5"/>
<dbReference type="Pfam" id="PF04434">
    <property type="entry name" value="SWIM"/>
    <property type="match status" value="1"/>
</dbReference>
<evidence type="ECO:0000256" key="4">
    <source>
        <dbReference type="PROSITE-ProRule" id="PRU00325"/>
    </source>
</evidence>
<dbReference type="InterPro" id="IPR006564">
    <property type="entry name" value="Znf_PMZ"/>
</dbReference>
<evidence type="ECO:0000313" key="7">
    <source>
        <dbReference type="Proteomes" id="UP000195402"/>
    </source>
</evidence>
<proteinExistence type="predicted"/>
<keyword evidence="3" id="KW-0862">Zinc</keyword>
<evidence type="ECO:0000256" key="1">
    <source>
        <dbReference type="ARBA" id="ARBA00022723"/>
    </source>
</evidence>
<dbReference type="EMBL" id="MVGT01000654">
    <property type="protein sequence ID" value="OVA16121.1"/>
    <property type="molecule type" value="Genomic_DNA"/>
</dbReference>
<comment type="caution">
    <text evidence="6">The sequence shown here is derived from an EMBL/GenBank/DDBJ whole genome shotgun (WGS) entry which is preliminary data.</text>
</comment>
<dbReference type="InterPro" id="IPR004332">
    <property type="entry name" value="Transposase_MuDR"/>
</dbReference>
<keyword evidence="7" id="KW-1185">Reference proteome</keyword>
<dbReference type="InterPro" id="IPR007527">
    <property type="entry name" value="Znf_SWIM"/>
</dbReference>